<evidence type="ECO:0000256" key="5">
    <source>
        <dbReference type="ARBA" id="ARBA00034496"/>
    </source>
</evidence>
<keyword evidence="2" id="KW-0349">Heme</keyword>
<keyword evidence="7" id="KW-1185">Reference proteome</keyword>
<reference evidence="6 7" key="1">
    <citation type="submission" date="2014-09" db="EMBL/GenBank/DDBJ databases">
        <title>Sporocytophaga myxococcoides PG-01 genome sequencing.</title>
        <authorList>
            <person name="Liu L."/>
            <person name="Gao P.J."/>
            <person name="Chen G.J."/>
            <person name="Wang L.S."/>
        </authorList>
    </citation>
    <scope>NUCLEOTIDE SEQUENCE [LARGE SCALE GENOMIC DNA]</scope>
    <source>
        <strain evidence="6 7">PG-01</strain>
    </source>
</reference>
<dbReference type="InterPro" id="IPR044203">
    <property type="entry name" value="GlbO/GLB3-like"/>
</dbReference>
<comment type="similarity">
    <text evidence="5">Belongs to the truncated hemoglobin family. Group II subfamily.</text>
</comment>
<evidence type="ECO:0000256" key="1">
    <source>
        <dbReference type="ARBA" id="ARBA00022448"/>
    </source>
</evidence>
<dbReference type="Proteomes" id="UP000030185">
    <property type="component" value="Unassembled WGS sequence"/>
</dbReference>
<evidence type="ECO:0000256" key="2">
    <source>
        <dbReference type="ARBA" id="ARBA00022617"/>
    </source>
</evidence>
<evidence type="ECO:0000256" key="3">
    <source>
        <dbReference type="ARBA" id="ARBA00022723"/>
    </source>
</evidence>
<proteinExistence type="inferred from homology"/>
<dbReference type="PANTHER" id="PTHR47366:SF1">
    <property type="entry name" value="TWO-ON-TWO HEMOGLOBIN-3"/>
    <property type="match status" value="1"/>
</dbReference>
<dbReference type="InterPro" id="IPR009050">
    <property type="entry name" value="Globin-like_sf"/>
</dbReference>
<evidence type="ECO:0000313" key="7">
    <source>
        <dbReference type="Proteomes" id="UP000030185"/>
    </source>
</evidence>
<evidence type="ECO:0000256" key="4">
    <source>
        <dbReference type="ARBA" id="ARBA00023004"/>
    </source>
</evidence>
<accession>A0A098LGF8</accession>
<dbReference type="EMBL" id="BBLT01000005">
    <property type="protein sequence ID" value="GAL85544.1"/>
    <property type="molecule type" value="Genomic_DNA"/>
</dbReference>
<dbReference type="AlphaFoldDB" id="A0A098LGF8"/>
<keyword evidence="1" id="KW-0813">Transport</keyword>
<dbReference type="GO" id="GO:0046872">
    <property type="term" value="F:metal ion binding"/>
    <property type="evidence" value="ECO:0007669"/>
    <property type="project" value="UniProtKB-KW"/>
</dbReference>
<dbReference type="OrthoDB" id="9790913at2"/>
<gene>
    <name evidence="6" type="ORF">MYP_2773</name>
</gene>
<comment type="caution">
    <text evidence="6">The sequence shown here is derived from an EMBL/GenBank/DDBJ whole genome shotgun (WGS) entry which is preliminary data.</text>
</comment>
<sequence>MEELPNLYDRLGAENLKLLVDYFYDLVFTDERLAPLFSKTPKEVIKNKQLLFLTQFLGGPAAYSELYGHPKMRARHMPHEITENKAIAWLQCMNKAVYQLPIDEQLKKELFSSFPKMAFHMVNREE</sequence>
<organism evidence="6 7">
    <name type="scientific">Sporocytophaga myxococcoides</name>
    <dbReference type="NCBI Taxonomy" id="153721"/>
    <lineage>
        <taxon>Bacteria</taxon>
        <taxon>Pseudomonadati</taxon>
        <taxon>Bacteroidota</taxon>
        <taxon>Cytophagia</taxon>
        <taxon>Cytophagales</taxon>
        <taxon>Cytophagaceae</taxon>
        <taxon>Sporocytophaga</taxon>
    </lineage>
</organism>
<keyword evidence="3" id="KW-0479">Metal-binding</keyword>
<evidence type="ECO:0000313" key="6">
    <source>
        <dbReference type="EMBL" id="GAL85544.1"/>
    </source>
</evidence>
<protein>
    <submittedName>
        <fullName evidence="6">Hemoglobin-like protein</fullName>
    </submittedName>
</protein>
<dbReference type="GO" id="GO:0005344">
    <property type="term" value="F:oxygen carrier activity"/>
    <property type="evidence" value="ECO:0007669"/>
    <property type="project" value="InterPro"/>
</dbReference>
<dbReference type="InterPro" id="IPR012292">
    <property type="entry name" value="Globin/Proto"/>
</dbReference>
<dbReference type="GO" id="GO:0020037">
    <property type="term" value="F:heme binding"/>
    <property type="evidence" value="ECO:0007669"/>
    <property type="project" value="InterPro"/>
</dbReference>
<dbReference type="RefSeq" id="WP_045464289.1">
    <property type="nucleotide sequence ID" value="NZ_BBLT01000005.1"/>
</dbReference>
<dbReference type="Pfam" id="PF01152">
    <property type="entry name" value="Bac_globin"/>
    <property type="match status" value="1"/>
</dbReference>
<keyword evidence="4" id="KW-0408">Iron</keyword>
<dbReference type="PANTHER" id="PTHR47366">
    <property type="entry name" value="TWO-ON-TWO HEMOGLOBIN-3"/>
    <property type="match status" value="1"/>
</dbReference>
<dbReference type="SUPFAM" id="SSF46458">
    <property type="entry name" value="Globin-like"/>
    <property type="match status" value="1"/>
</dbReference>
<dbReference type="STRING" id="153721.MYP_2773"/>
<dbReference type="eggNOG" id="COG2346">
    <property type="taxonomic scope" value="Bacteria"/>
</dbReference>
<name>A0A098LGF8_9BACT</name>
<dbReference type="Gene3D" id="1.10.490.10">
    <property type="entry name" value="Globins"/>
    <property type="match status" value="1"/>
</dbReference>
<dbReference type="GO" id="GO:0019825">
    <property type="term" value="F:oxygen binding"/>
    <property type="evidence" value="ECO:0007669"/>
    <property type="project" value="InterPro"/>
</dbReference>
<dbReference type="InterPro" id="IPR001486">
    <property type="entry name" value="Hemoglobin_trunc"/>
</dbReference>